<feature type="compositionally biased region" description="Pro residues" evidence="1">
    <location>
        <begin position="33"/>
        <end position="43"/>
    </location>
</feature>
<comment type="caution">
    <text evidence="2">The sequence shown here is derived from an EMBL/GenBank/DDBJ whole genome shotgun (WGS) entry which is preliminary data.</text>
</comment>
<accession>A0ABU0XDV8</accession>
<keyword evidence="3" id="KW-1185">Reference proteome</keyword>
<dbReference type="InterPro" id="IPR027417">
    <property type="entry name" value="P-loop_NTPase"/>
</dbReference>
<dbReference type="Gene3D" id="3.40.50.300">
    <property type="entry name" value="P-loop containing nucleotide triphosphate hydrolases"/>
    <property type="match status" value="1"/>
</dbReference>
<proteinExistence type="predicted"/>
<sequence length="308" mass="33889">MVEFQATALAELGIDLDGAGGDGGPGGAGGPQVPAPPGPPPRPLKAKAKKKVHRRRQSSIRAYIGPNGSGKTALMVMDVLPVLDGQYWRCSNPAHLHTQRGETEGWRRVLSTVQLYDERTGLPHPLCDRLTEWTQVLEAEHCDILFDEVTGIAGSRESMGMPVVVQNKLNQLRRADTPMSWSAPSWSRADSIIRSCTQLVTDCRGWLPDRKLLRGDAPPAWLPKRLFKARSFAAVDFDEWTAAKASQDKGAVRPLRPSVVQWWWGPRSRVFASYDTYDAVSRVGDVLDGGRCAHCGGRRSVPVCRCDK</sequence>
<gene>
    <name evidence="2" type="ORF">RBR11_05180</name>
</gene>
<feature type="compositionally biased region" description="Basic residues" evidence="1">
    <location>
        <begin position="44"/>
        <end position="57"/>
    </location>
</feature>
<feature type="compositionally biased region" description="Gly residues" evidence="1">
    <location>
        <begin position="18"/>
        <end position="30"/>
    </location>
</feature>
<evidence type="ECO:0000256" key="1">
    <source>
        <dbReference type="SAM" id="MobiDB-lite"/>
    </source>
</evidence>
<dbReference type="Proteomes" id="UP001230289">
    <property type="component" value="Unassembled WGS sequence"/>
</dbReference>
<dbReference type="EMBL" id="JAVFCB010000002">
    <property type="protein sequence ID" value="MDQ4213301.1"/>
    <property type="molecule type" value="Genomic_DNA"/>
</dbReference>
<feature type="region of interest" description="Disordered" evidence="1">
    <location>
        <begin position="15"/>
        <end position="57"/>
    </location>
</feature>
<dbReference type="RefSeq" id="WP_308488232.1">
    <property type="nucleotide sequence ID" value="NZ_JAVFCB010000002.1"/>
</dbReference>
<evidence type="ECO:0000313" key="3">
    <source>
        <dbReference type="Proteomes" id="UP001230289"/>
    </source>
</evidence>
<name>A0ABU0XDV8_9MICO</name>
<reference evidence="2 3" key="1">
    <citation type="submission" date="2023-08" db="EMBL/GenBank/DDBJ databases">
        <title>Microbacterium sp. nov., isolated from a waste landfill.</title>
        <authorList>
            <person name="Wen W."/>
        </authorList>
    </citation>
    <scope>NUCLEOTIDE SEQUENCE [LARGE SCALE GENOMIC DNA]</scope>
    <source>
        <strain evidence="2 3">ASV81</strain>
    </source>
</reference>
<organism evidence="2 3">
    <name type="scientific">Microbacterium capsulatum</name>
    <dbReference type="NCBI Taxonomy" id="3041921"/>
    <lineage>
        <taxon>Bacteria</taxon>
        <taxon>Bacillati</taxon>
        <taxon>Actinomycetota</taxon>
        <taxon>Actinomycetes</taxon>
        <taxon>Micrococcales</taxon>
        <taxon>Microbacteriaceae</taxon>
        <taxon>Microbacterium</taxon>
    </lineage>
</organism>
<evidence type="ECO:0000313" key="2">
    <source>
        <dbReference type="EMBL" id="MDQ4213301.1"/>
    </source>
</evidence>
<protein>
    <submittedName>
        <fullName evidence="2">Uncharacterized protein</fullName>
    </submittedName>
</protein>